<feature type="transmembrane region" description="Helical" evidence="6">
    <location>
        <begin position="53"/>
        <end position="71"/>
    </location>
</feature>
<keyword evidence="2" id="KW-1003">Cell membrane</keyword>
<dbReference type="CDD" id="cd06581">
    <property type="entry name" value="TM_PBP1_LivM_like"/>
    <property type="match status" value="1"/>
</dbReference>
<dbReference type="InterPro" id="IPR043428">
    <property type="entry name" value="LivM-like"/>
</dbReference>
<dbReference type="RefSeq" id="WP_128624201.1">
    <property type="nucleotide sequence ID" value="NZ_ML133508.1"/>
</dbReference>
<feature type="transmembrane region" description="Helical" evidence="6">
    <location>
        <begin position="28"/>
        <end position="46"/>
    </location>
</feature>
<keyword evidence="3 6" id="KW-0812">Transmembrane</keyword>
<dbReference type="EMBL" id="RKST01000002">
    <property type="protein sequence ID" value="RUM99209.1"/>
    <property type="molecule type" value="Genomic_DNA"/>
</dbReference>
<feature type="transmembrane region" description="Helical" evidence="6">
    <location>
        <begin position="91"/>
        <end position="110"/>
    </location>
</feature>
<dbReference type="Proteomes" id="UP000281647">
    <property type="component" value="Unassembled WGS sequence"/>
</dbReference>
<feature type="transmembrane region" description="Helical" evidence="6">
    <location>
        <begin position="296"/>
        <end position="313"/>
    </location>
</feature>
<dbReference type="InterPro" id="IPR001851">
    <property type="entry name" value="ABC_transp_permease"/>
</dbReference>
<evidence type="ECO:0000256" key="2">
    <source>
        <dbReference type="ARBA" id="ARBA00022475"/>
    </source>
</evidence>
<dbReference type="PANTHER" id="PTHR30482">
    <property type="entry name" value="HIGH-AFFINITY BRANCHED-CHAIN AMINO ACID TRANSPORT SYSTEM PERMEASE"/>
    <property type="match status" value="1"/>
</dbReference>
<name>A0A432VAK5_9HYPH</name>
<protein>
    <submittedName>
        <fullName evidence="7">Branched-chain amino acid ABC transporter permease</fullName>
    </submittedName>
</protein>
<keyword evidence="5 6" id="KW-0472">Membrane</keyword>
<evidence type="ECO:0000313" key="7">
    <source>
        <dbReference type="EMBL" id="RUM99209.1"/>
    </source>
</evidence>
<dbReference type="PANTHER" id="PTHR30482:SF20">
    <property type="entry name" value="HIGH-AFFINITY BRANCHED-CHAIN AMINO ACID TRANSPORT SYSTEM PERMEASE PROTEIN LIVM"/>
    <property type="match status" value="1"/>
</dbReference>
<accession>A0A432VAK5</accession>
<feature type="transmembrane region" description="Helical" evidence="6">
    <location>
        <begin position="171"/>
        <end position="192"/>
    </location>
</feature>
<sequence length="351" mass="38162">MSNISKWVIVLLLATVPLWVTNQYQLHILIMMGIFTIGAMSLNLLLGYTGQLSLGHVAFFGIGAYTTSLVSLGFDLKLTEDYTFVFAPKPAWFGVICAIVVAGLCGWFVGKLSFRVRGAYFVIVTISFAEVIRLVALNWVDLTEGPMALNNIPSLAFTIPWADSAALSRRIANYYLVLAVAVISSIIIQRLVQSRIGRTMVALRENEALAKSVGVDVTRSLVLAAVVSAAIAGAAGALYAHYVRIVDPDVFLFIYTVTMVIMVIAGGKGTLAGPLVGGVIFGILPELMRGHMLPEVQWIAYGAIMILIVFFLPEGIVPAVQRWWAGFQRSRQSKMNPHSRANKASPREAAQ</sequence>
<evidence type="ECO:0000256" key="4">
    <source>
        <dbReference type="ARBA" id="ARBA00022989"/>
    </source>
</evidence>
<evidence type="ECO:0000256" key="5">
    <source>
        <dbReference type="ARBA" id="ARBA00023136"/>
    </source>
</evidence>
<evidence type="ECO:0000313" key="8">
    <source>
        <dbReference type="Proteomes" id="UP000281647"/>
    </source>
</evidence>
<keyword evidence="8" id="KW-1185">Reference proteome</keyword>
<comment type="subcellular location">
    <subcellularLocation>
        <location evidence="1">Cell membrane</location>
        <topology evidence="1">Multi-pass membrane protein</topology>
    </subcellularLocation>
</comment>
<evidence type="ECO:0000256" key="6">
    <source>
        <dbReference type="SAM" id="Phobius"/>
    </source>
</evidence>
<dbReference type="OrthoDB" id="9804361at2"/>
<proteinExistence type="predicted"/>
<dbReference type="AlphaFoldDB" id="A0A432VAK5"/>
<feature type="transmembrane region" description="Helical" evidence="6">
    <location>
        <begin position="221"/>
        <end position="240"/>
    </location>
</feature>
<evidence type="ECO:0000256" key="3">
    <source>
        <dbReference type="ARBA" id="ARBA00022692"/>
    </source>
</evidence>
<gene>
    <name evidence="7" type="ORF">EET67_03310</name>
</gene>
<reference evidence="7 8" key="1">
    <citation type="submission" date="2018-11" db="EMBL/GenBank/DDBJ databases">
        <title>Pseudaminobacter arsenicus sp. nov., an arsenic-resistant bacterium isolated from arsenic-rich aquifers.</title>
        <authorList>
            <person name="Mu Y."/>
        </authorList>
    </citation>
    <scope>NUCLEOTIDE SEQUENCE [LARGE SCALE GENOMIC DNA]</scope>
    <source>
        <strain evidence="7 8">CB3</strain>
    </source>
</reference>
<dbReference type="Pfam" id="PF02653">
    <property type="entry name" value="BPD_transp_2"/>
    <property type="match status" value="1"/>
</dbReference>
<evidence type="ECO:0000256" key="1">
    <source>
        <dbReference type="ARBA" id="ARBA00004651"/>
    </source>
</evidence>
<dbReference type="GO" id="GO:0005886">
    <property type="term" value="C:plasma membrane"/>
    <property type="evidence" value="ECO:0007669"/>
    <property type="project" value="UniProtKB-SubCell"/>
</dbReference>
<feature type="transmembrane region" description="Helical" evidence="6">
    <location>
        <begin position="252"/>
        <end position="284"/>
    </location>
</feature>
<keyword evidence="4 6" id="KW-1133">Transmembrane helix</keyword>
<dbReference type="GO" id="GO:0015658">
    <property type="term" value="F:branched-chain amino acid transmembrane transporter activity"/>
    <property type="evidence" value="ECO:0007669"/>
    <property type="project" value="InterPro"/>
</dbReference>
<organism evidence="7 8">
    <name type="scientific">Borborobacter arsenicus</name>
    <dbReference type="NCBI Taxonomy" id="1851146"/>
    <lineage>
        <taxon>Bacteria</taxon>
        <taxon>Pseudomonadati</taxon>
        <taxon>Pseudomonadota</taxon>
        <taxon>Alphaproteobacteria</taxon>
        <taxon>Hyphomicrobiales</taxon>
        <taxon>Phyllobacteriaceae</taxon>
        <taxon>Borborobacter</taxon>
    </lineage>
</organism>
<comment type="caution">
    <text evidence="7">The sequence shown here is derived from an EMBL/GenBank/DDBJ whole genome shotgun (WGS) entry which is preliminary data.</text>
</comment>